<feature type="signal peptide" evidence="1">
    <location>
        <begin position="1"/>
        <end position="26"/>
    </location>
</feature>
<dbReference type="Pfam" id="PF00149">
    <property type="entry name" value="Metallophos"/>
    <property type="match status" value="1"/>
</dbReference>
<proteinExistence type="predicted"/>
<reference evidence="4" key="1">
    <citation type="submission" date="2022-11" db="UniProtKB">
        <authorList>
            <consortium name="WormBaseParasite"/>
        </authorList>
    </citation>
    <scope>IDENTIFICATION</scope>
</reference>
<evidence type="ECO:0000259" key="2">
    <source>
        <dbReference type="Pfam" id="PF00149"/>
    </source>
</evidence>
<dbReference type="GO" id="GO:0016787">
    <property type="term" value="F:hydrolase activity"/>
    <property type="evidence" value="ECO:0007669"/>
    <property type="project" value="InterPro"/>
</dbReference>
<dbReference type="InterPro" id="IPR029052">
    <property type="entry name" value="Metallo-depent_PP-like"/>
</dbReference>
<accession>A0A914UXH7</accession>
<dbReference type="SUPFAM" id="SSF56300">
    <property type="entry name" value="Metallo-dependent phosphatases"/>
    <property type="match status" value="1"/>
</dbReference>
<evidence type="ECO:0000313" key="3">
    <source>
        <dbReference type="Proteomes" id="UP000887566"/>
    </source>
</evidence>
<dbReference type="Gene3D" id="3.60.21.10">
    <property type="match status" value="1"/>
</dbReference>
<dbReference type="InterPro" id="IPR004843">
    <property type="entry name" value="Calcineurin-like_PHP"/>
</dbReference>
<dbReference type="CDD" id="cd00838">
    <property type="entry name" value="MPP_superfamily"/>
    <property type="match status" value="1"/>
</dbReference>
<evidence type="ECO:0000256" key="1">
    <source>
        <dbReference type="SAM" id="SignalP"/>
    </source>
</evidence>
<keyword evidence="3" id="KW-1185">Reference proteome</keyword>
<sequence>MRLATTTTAAFIVCCSAALLVLPTAAQTHTFKYKETNNAYIYEAKPGDFFQFFLGDPQFHFPCVPENTDCKKQCTNSGTVCESRYANKVQVQSIGALTQQLTARGFRPRSIIMNGDLTDFGQDFELSEFKSQWFMDSQLGGMKIYPGLGNHDIQNTVDHKNCKQNECADRMLSFFIDNLERHLKIRPDYQVYQDAAGKWYYGSFAYSWNECSPTNPSQCVHFVQLNNYPSYSRTIEAYPKGRWTVMSALNWLQRDLAQNQQHPVVVNFHRFDTEFSDADRASFRSIISNKSNRVLGVFFAHNHSGYGVRHEEYWCINGRYVPLLYSGSVPGNNYLLVRFTGDYRTISIVESHHVTGSGYTNVYPLQMKTGSC</sequence>
<organism evidence="3 4">
    <name type="scientific">Plectus sambesii</name>
    <dbReference type="NCBI Taxonomy" id="2011161"/>
    <lineage>
        <taxon>Eukaryota</taxon>
        <taxon>Metazoa</taxon>
        <taxon>Ecdysozoa</taxon>
        <taxon>Nematoda</taxon>
        <taxon>Chromadorea</taxon>
        <taxon>Plectida</taxon>
        <taxon>Plectina</taxon>
        <taxon>Plectoidea</taxon>
        <taxon>Plectidae</taxon>
        <taxon>Plectus</taxon>
    </lineage>
</organism>
<name>A0A914UXH7_9BILA</name>
<keyword evidence="1" id="KW-0732">Signal</keyword>
<dbReference type="Proteomes" id="UP000887566">
    <property type="component" value="Unplaced"/>
</dbReference>
<dbReference type="AlphaFoldDB" id="A0A914UXH7"/>
<evidence type="ECO:0000313" key="4">
    <source>
        <dbReference type="WBParaSite" id="PSAMB.scaffold1321size32984.g12328.t1"/>
    </source>
</evidence>
<protein>
    <submittedName>
        <fullName evidence="4">Calcineurin-like phosphoesterase domain-containing protein</fullName>
    </submittedName>
</protein>
<feature type="domain" description="Calcineurin-like phosphoesterase" evidence="2">
    <location>
        <begin position="106"/>
        <end position="304"/>
    </location>
</feature>
<dbReference type="WBParaSite" id="PSAMB.scaffold1321size32984.g12328.t1">
    <property type="protein sequence ID" value="PSAMB.scaffold1321size32984.g12328.t1"/>
    <property type="gene ID" value="PSAMB.scaffold1321size32984.g12328"/>
</dbReference>
<feature type="chain" id="PRO_5037034731" evidence="1">
    <location>
        <begin position="27"/>
        <end position="372"/>
    </location>
</feature>